<dbReference type="InterPro" id="IPR011990">
    <property type="entry name" value="TPR-like_helical_dom_sf"/>
</dbReference>
<dbReference type="SMART" id="SM00028">
    <property type="entry name" value="TPR"/>
    <property type="match status" value="2"/>
</dbReference>
<gene>
    <name evidence="8" type="ORF">AMQ74_00892</name>
</gene>
<evidence type="ECO:0000256" key="3">
    <source>
        <dbReference type="ARBA" id="ARBA00022729"/>
    </source>
</evidence>
<comment type="subcellular location">
    <subcellularLocation>
        <location evidence="1">Membrane</location>
        <topology evidence="1">Single-pass membrane protein</topology>
    </subcellularLocation>
</comment>
<proteinExistence type="predicted"/>
<dbReference type="Pfam" id="PF01839">
    <property type="entry name" value="FG-GAP"/>
    <property type="match status" value="1"/>
</dbReference>
<keyword evidence="5 7" id="KW-0472">Membrane</keyword>
<dbReference type="Proteomes" id="UP000075578">
    <property type="component" value="Unassembled WGS sequence"/>
</dbReference>
<evidence type="ECO:0000313" key="8">
    <source>
        <dbReference type="EMBL" id="KYC52024.1"/>
    </source>
</evidence>
<dbReference type="Gene3D" id="1.25.40.10">
    <property type="entry name" value="Tetratricopeptide repeat domain"/>
    <property type="match status" value="1"/>
</dbReference>
<comment type="caution">
    <text evidence="8">The sequence shown here is derived from an EMBL/GenBank/DDBJ whole genome shotgun (WGS) entry which is preliminary data.</text>
</comment>
<dbReference type="PROSITE" id="PS50005">
    <property type="entry name" value="TPR"/>
    <property type="match status" value="1"/>
</dbReference>
<evidence type="ECO:0000256" key="6">
    <source>
        <dbReference type="PROSITE-ProRule" id="PRU00339"/>
    </source>
</evidence>
<evidence type="ECO:0000256" key="7">
    <source>
        <dbReference type="SAM" id="Phobius"/>
    </source>
</evidence>
<sequence>MQKRLALVLTLIFIFANFSHIYSEDLIKWRYHTADDIKEVALGDVDGDGRFDIVIGSGNYVYVLDVFGQEIWKRKTINFVNSVSSNDLDGDGRSDIAVGLINNGIEVFNSDGEKLWEYWMPSSIQKVIIKDIESDGYGEVIAISHNQTFVDNAWVVLNHDGCVRFQSKEFFFPNIELLGYYSGTTKKWEGDDELRTLLAEDINGDGNTEFIATTRLNDILVFDYNMNSLWGYHFDYPITSVSLGDLEGDGFKEILLGVNKTLILLTKDGFSLDEYKFDGDIEAATAFKDEFNTSYVVVGKGNTLYAYDSSKELFNYRFDDTINLIYYDNLDYKNEFEIITGTDDGAYVISPKGKKLFTYRTYSPVKEIFAVNLNYKGEKEFVIGSTDVDAITYKEFQEIQIPTTKTNQQAIEATLKKANAIFNTGKALYEAREYQSAIDRFKEARTLYQSVSNNEGAANCGTYISNSTLYIQAKSFEDQGLLLKNEKKYEESKSNYQTAKDIYSSLNDNVKIQEMDQKITELDDLIKTEALFQMITYVVIIGGVIGLIIGILLFLRRRKKKSKGA</sequence>
<evidence type="ECO:0000256" key="5">
    <source>
        <dbReference type="ARBA" id="ARBA00023136"/>
    </source>
</evidence>
<feature type="repeat" description="TPR" evidence="6">
    <location>
        <begin position="418"/>
        <end position="451"/>
    </location>
</feature>
<name>A0A150J4Y2_9EURY</name>
<keyword evidence="2 7" id="KW-0812">Transmembrane</keyword>
<protein>
    <submittedName>
        <fullName evidence="8">FG-GAP repeat protein</fullName>
    </submittedName>
</protein>
<feature type="transmembrane region" description="Helical" evidence="7">
    <location>
        <begin position="534"/>
        <end position="555"/>
    </location>
</feature>
<keyword evidence="3" id="KW-0732">Signal</keyword>
<dbReference type="PANTHER" id="PTHR21419">
    <property type="match status" value="1"/>
</dbReference>
<dbReference type="InterPro" id="IPR013517">
    <property type="entry name" value="FG-GAP"/>
</dbReference>
<evidence type="ECO:0000256" key="1">
    <source>
        <dbReference type="ARBA" id="ARBA00004167"/>
    </source>
</evidence>
<dbReference type="GO" id="GO:0016020">
    <property type="term" value="C:membrane"/>
    <property type="evidence" value="ECO:0007669"/>
    <property type="project" value="UniProtKB-SubCell"/>
</dbReference>
<dbReference type="PATRIC" id="fig|1705564.3.peg.920"/>
<keyword evidence="6" id="KW-0802">TPR repeat</keyword>
<dbReference type="InterPro" id="IPR045232">
    <property type="entry name" value="FAM234"/>
</dbReference>
<evidence type="ECO:0000256" key="2">
    <source>
        <dbReference type="ARBA" id="ARBA00022692"/>
    </source>
</evidence>
<dbReference type="AlphaFoldDB" id="A0A150J4Y2"/>
<dbReference type="InterPro" id="IPR019734">
    <property type="entry name" value="TPR_rpt"/>
</dbReference>
<organism evidence="8 9">
    <name type="scientific">Candidatus Methanofastidiosum methylothiophilum</name>
    <dbReference type="NCBI Taxonomy" id="1705564"/>
    <lineage>
        <taxon>Archaea</taxon>
        <taxon>Methanobacteriati</taxon>
        <taxon>Methanobacteriota</taxon>
        <taxon>Stenosarchaea group</taxon>
        <taxon>Candidatus Methanofastidiosia</taxon>
        <taxon>Candidatus Methanofastidiosales</taxon>
        <taxon>Candidatus Methanofastidiosaceae</taxon>
        <taxon>Candidatus Methanofastidiosum</taxon>
    </lineage>
</organism>
<evidence type="ECO:0000256" key="4">
    <source>
        <dbReference type="ARBA" id="ARBA00022989"/>
    </source>
</evidence>
<keyword evidence="4 7" id="KW-1133">Transmembrane helix</keyword>
<dbReference type="SUPFAM" id="SSF69318">
    <property type="entry name" value="Integrin alpha N-terminal domain"/>
    <property type="match status" value="1"/>
</dbReference>
<dbReference type="EMBL" id="LNGD01000044">
    <property type="protein sequence ID" value="KYC52024.1"/>
    <property type="molecule type" value="Genomic_DNA"/>
</dbReference>
<evidence type="ECO:0000313" key="9">
    <source>
        <dbReference type="Proteomes" id="UP000075578"/>
    </source>
</evidence>
<dbReference type="InterPro" id="IPR028994">
    <property type="entry name" value="Integrin_alpha_N"/>
</dbReference>
<dbReference type="PANTHER" id="PTHR21419:SF23">
    <property type="entry name" value="PROTEIN DEFECTIVE IN EXINE FORMATION 1"/>
    <property type="match status" value="1"/>
</dbReference>
<reference evidence="8 9" key="1">
    <citation type="journal article" date="2016" name="ISME J.">
        <title>Chasing the elusive Euryarchaeota class WSA2: genomes reveal a uniquely fastidious methyl-reducing methanogen.</title>
        <authorList>
            <person name="Nobu M.K."/>
            <person name="Narihiro T."/>
            <person name="Kuroda K."/>
            <person name="Mei R."/>
            <person name="Liu W.T."/>
        </authorList>
    </citation>
    <scope>NUCLEOTIDE SEQUENCE [LARGE SCALE GENOMIC DNA]</scope>
    <source>
        <strain evidence="8">U1lsi0528_Bin089</strain>
    </source>
</reference>
<accession>A0A150J4Y2</accession>
<dbReference type="SUPFAM" id="SSF48452">
    <property type="entry name" value="TPR-like"/>
    <property type="match status" value="1"/>
</dbReference>